<dbReference type="Proteomes" id="UP000076738">
    <property type="component" value="Unassembled WGS sequence"/>
</dbReference>
<dbReference type="AlphaFoldDB" id="A0A167FE92"/>
<evidence type="ECO:0000313" key="2">
    <source>
        <dbReference type="EMBL" id="KZO89407.1"/>
    </source>
</evidence>
<dbReference type="OrthoDB" id="5563754at2759"/>
<feature type="non-terminal residue" evidence="2">
    <location>
        <position position="168"/>
    </location>
</feature>
<evidence type="ECO:0000256" key="1">
    <source>
        <dbReference type="SAM" id="MobiDB-lite"/>
    </source>
</evidence>
<feature type="region of interest" description="Disordered" evidence="1">
    <location>
        <begin position="60"/>
        <end position="87"/>
    </location>
</feature>
<protein>
    <submittedName>
        <fullName evidence="2">Uncharacterized protein</fullName>
    </submittedName>
</protein>
<gene>
    <name evidence="2" type="ORF">CALVIDRAFT_467498</name>
</gene>
<name>A0A167FE92_CALVF</name>
<dbReference type="STRING" id="1330018.A0A167FE92"/>
<feature type="compositionally biased region" description="Basic and acidic residues" evidence="1">
    <location>
        <begin position="73"/>
        <end position="87"/>
    </location>
</feature>
<keyword evidence="3" id="KW-1185">Reference proteome</keyword>
<reference evidence="2 3" key="1">
    <citation type="journal article" date="2016" name="Mol. Biol. Evol.">
        <title>Comparative Genomics of Early-Diverging Mushroom-Forming Fungi Provides Insights into the Origins of Lignocellulose Decay Capabilities.</title>
        <authorList>
            <person name="Nagy L.G."/>
            <person name="Riley R."/>
            <person name="Tritt A."/>
            <person name="Adam C."/>
            <person name="Daum C."/>
            <person name="Floudas D."/>
            <person name="Sun H."/>
            <person name="Yadav J.S."/>
            <person name="Pangilinan J."/>
            <person name="Larsson K.H."/>
            <person name="Matsuura K."/>
            <person name="Barry K."/>
            <person name="Labutti K."/>
            <person name="Kuo R."/>
            <person name="Ohm R.A."/>
            <person name="Bhattacharya S.S."/>
            <person name="Shirouzu T."/>
            <person name="Yoshinaga Y."/>
            <person name="Martin F.M."/>
            <person name="Grigoriev I.V."/>
            <person name="Hibbett D.S."/>
        </authorList>
    </citation>
    <scope>NUCLEOTIDE SEQUENCE [LARGE SCALE GENOMIC DNA]</scope>
    <source>
        <strain evidence="2 3">TUFC12733</strain>
    </source>
</reference>
<sequence length="168" mass="18461">MTKAFTRHCLLNTGIQEKHDRSARREEEIARETGASRINVPSKPPPPQTGLLGAITAHDRERNREGGMGATVTEREREKRVAEEHQRRLDEYQRAQLDEAEQAMSQGGQFDMYGGAGAQGYPGLNPMAQPGMLHPMMTSMGGMMPNAMMMGGYGMNPMVYGMGNMGGM</sequence>
<organism evidence="2 3">
    <name type="scientific">Calocera viscosa (strain TUFC12733)</name>
    <dbReference type="NCBI Taxonomy" id="1330018"/>
    <lineage>
        <taxon>Eukaryota</taxon>
        <taxon>Fungi</taxon>
        <taxon>Dikarya</taxon>
        <taxon>Basidiomycota</taxon>
        <taxon>Agaricomycotina</taxon>
        <taxon>Dacrymycetes</taxon>
        <taxon>Dacrymycetales</taxon>
        <taxon>Dacrymycetaceae</taxon>
        <taxon>Calocera</taxon>
    </lineage>
</organism>
<accession>A0A167FE92</accession>
<proteinExistence type="predicted"/>
<dbReference type="EMBL" id="KV417439">
    <property type="protein sequence ID" value="KZO89407.1"/>
    <property type="molecule type" value="Genomic_DNA"/>
</dbReference>
<evidence type="ECO:0000313" key="3">
    <source>
        <dbReference type="Proteomes" id="UP000076738"/>
    </source>
</evidence>